<reference evidence="2" key="1">
    <citation type="submission" date="2021-03" db="EMBL/GenBank/DDBJ databases">
        <authorList>
            <person name="Bekaert M."/>
        </authorList>
    </citation>
    <scope>NUCLEOTIDE SEQUENCE</scope>
</reference>
<dbReference type="GO" id="GO:0031012">
    <property type="term" value="C:extracellular matrix"/>
    <property type="evidence" value="ECO:0007669"/>
    <property type="project" value="TreeGrafter"/>
</dbReference>
<dbReference type="PANTHER" id="PTHR33395">
    <property type="entry name" value="TRANSCRIPTASE, PUTATIVE-RELATED-RELATED"/>
    <property type="match status" value="1"/>
</dbReference>
<dbReference type="GO" id="GO:0061343">
    <property type="term" value="P:cell adhesion involved in heart morphogenesis"/>
    <property type="evidence" value="ECO:0007669"/>
    <property type="project" value="TreeGrafter"/>
</dbReference>
<name>A0A8S3UDR6_MYTED</name>
<dbReference type="GO" id="GO:0003824">
    <property type="term" value="F:catalytic activity"/>
    <property type="evidence" value="ECO:0007669"/>
    <property type="project" value="InterPro"/>
</dbReference>
<dbReference type="Proteomes" id="UP000683360">
    <property type="component" value="Unassembled WGS sequence"/>
</dbReference>
<dbReference type="EMBL" id="CAJPWZ010002628">
    <property type="protein sequence ID" value="CAG2242088.1"/>
    <property type="molecule type" value="Genomic_DNA"/>
</dbReference>
<dbReference type="PANTHER" id="PTHR33395:SF21">
    <property type="entry name" value="PERICARDIN"/>
    <property type="match status" value="1"/>
</dbReference>
<dbReference type="InterPro" id="IPR005135">
    <property type="entry name" value="Endo/exonuclease/phosphatase"/>
</dbReference>
<keyword evidence="3" id="KW-1185">Reference proteome</keyword>
<feature type="domain" description="Endonuclease/exonuclease/phosphatase" evidence="1">
    <location>
        <begin position="113"/>
        <end position="232"/>
    </location>
</feature>
<evidence type="ECO:0000313" key="3">
    <source>
        <dbReference type="Proteomes" id="UP000683360"/>
    </source>
</evidence>
<protein>
    <recommendedName>
        <fullName evidence="1">Endonuclease/exonuclease/phosphatase domain-containing protein</fullName>
    </recommendedName>
</protein>
<dbReference type="OrthoDB" id="6286496at2759"/>
<sequence>MNSVNSFKILLTNSDTFTQNKLQELKLRIEDSNPSIIAISEVKPKNYKRDIQISEFNIDGYEILSANLSKSSPGRGMLMYIKDSLKYSPYNISNSTFEENLLCEIQVGNNEKILVGSLYRSPNGSEENFTQLCELFTESVKKRFSEVILFGDLNFPNITWDTCSTNGTIDSKEFRFIETIRDCYLYQHITAPTRGRGSDKPSVIDLVFTSEEEFISDITINPPLGKSDHSVIELICKISEETSVTKKTRFKYDKGDYEKLKEMLDLNWEKEFEKCNVHEQWNKFREILEKAMEEAIPKKVINQNGKRKKDDNHPVPLNRKALSKIKRKERLWTRYLNTRDGQVYSEYCKIRNQVRAITRKITKEYEKQIAQQVKENPKKFWKYARSKTKTKSSIPDLFKDASQKESTTTDKEKADVLAEFFTSVFTNETDTEMPKVEKVKTVAQLKYRCQTLGNKSSLFQLWDCLDKSS</sequence>
<dbReference type="Pfam" id="PF14529">
    <property type="entry name" value="Exo_endo_phos_2"/>
    <property type="match status" value="1"/>
</dbReference>
<dbReference type="AlphaFoldDB" id="A0A8S3UDR6"/>
<dbReference type="Gene3D" id="3.60.10.10">
    <property type="entry name" value="Endonuclease/exonuclease/phosphatase"/>
    <property type="match status" value="1"/>
</dbReference>
<dbReference type="SUPFAM" id="SSF56219">
    <property type="entry name" value="DNase I-like"/>
    <property type="match status" value="1"/>
</dbReference>
<dbReference type="InterPro" id="IPR036691">
    <property type="entry name" value="Endo/exonu/phosph_ase_sf"/>
</dbReference>
<evidence type="ECO:0000259" key="1">
    <source>
        <dbReference type="Pfam" id="PF14529"/>
    </source>
</evidence>
<proteinExistence type="predicted"/>
<dbReference type="GO" id="GO:0007508">
    <property type="term" value="P:larval heart development"/>
    <property type="evidence" value="ECO:0007669"/>
    <property type="project" value="TreeGrafter"/>
</dbReference>
<accession>A0A8S3UDR6</accession>
<organism evidence="2 3">
    <name type="scientific">Mytilus edulis</name>
    <name type="common">Blue mussel</name>
    <dbReference type="NCBI Taxonomy" id="6550"/>
    <lineage>
        <taxon>Eukaryota</taxon>
        <taxon>Metazoa</taxon>
        <taxon>Spiralia</taxon>
        <taxon>Lophotrochozoa</taxon>
        <taxon>Mollusca</taxon>
        <taxon>Bivalvia</taxon>
        <taxon>Autobranchia</taxon>
        <taxon>Pteriomorphia</taxon>
        <taxon>Mytilida</taxon>
        <taxon>Mytiloidea</taxon>
        <taxon>Mytilidae</taxon>
        <taxon>Mytilinae</taxon>
        <taxon>Mytilus</taxon>
    </lineage>
</organism>
<gene>
    <name evidence="2" type="ORF">MEDL_54292</name>
</gene>
<evidence type="ECO:0000313" key="2">
    <source>
        <dbReference type="EMBL" id="CAG2242088.1"/>
    </source>
</evidence>
<comment type="caution">
    <text evidence="2">The sequence shown here is derived from an EMBL/GenBank/DDBJ whole genome shotgun (WGS) entry which is preliminary data.</text>
</comment>